<dbReference type="Proteomes" id="UP000619479">
    <property type="component" value="Unassembled WGS sequence"/>
</dbReference>
<organism evidence="1 2">
    <name type="scientific">Actinoplanes cyaneus</name>
    <dbReference type="NCBI Taxonomy" id="52696"/>
    <lineage>
        <taxon>Bacteria</taxon>
        <taxon>Bacillati</taxon>
        <taxon>Actinomycetota</taxon>
        <taxon>Actinomycetes</taxon>
        <taxon>Micromonosporales</taxon>
        <taxon>Micromonosporaceae</taxon>
        <taxon>Actinoplanes</taxon>
    </lineage>
</organism>
<accession>A0A919MB29</accession>
<keyword evidence="2" id="KW-1185">Reference proteome</keyword>
<evidence type="ECO:0000313" key="2">
    <source>
        <dbReference type="Proteomes" id="UP000619479"/>
    </source>
</evidence>
<proteinExistence type="predicted"/>
<dbReference type="RefSeq" id="WP_203755935.1">
    <property type="nucleotide sequence ID" value="NZ_BAAAUC010000102.1"/>
</dbReference>
<dbReference type="EMBL" id="BOMH01000101">
    <property type="protein sequence ID" value="GID71153.1"/>
    <property type="molecule type" value="Genomic_DNA"/>
</dbReference>
<protein>
    <submittedName>
        <fullName evidence="1">Uncharacterized protein</fullName>
    </submittedName>
</protein>
<dbReference type="AlphaFoldDB" id="A0A919MB29"/>
<comment type="caution">
    <text evidence="1">The sequence shown here is derived from an EMBL/GenBank/DDBJ whole genome shotgun (WGS) entry which is preliminary data.</text>
</comment>
<reference evidence="1" key="1">
    <citation type="submission" date="2021-01" db="EMBL/GenBank/DDBJ databases">
        <title>Whole genome shotgun sequence of Actinoplanes cyaneus NBRC 14990.</title>
        <authorList>
            <person name="Komaki H."/>
            <person name="Tamura T."/>
        </authorList>
    </citation>
    <scope>NUCLEOTIDE SEQUENCE</scope>
    <source>
        <strain evidence="1">NBRC 14990</strain>
    </source>
</reference>
<sequence>MSALSRTELLALLEFLPLHHAEDLPEQEPYDHLRTLLIGLAENFTAGRDELAFFLDVAPESLTEAIGDGWTREATHRDKSRLWYFDDDRVTIGIGPEDVVVSVTTGTGPDHPVACLPRALTTQLIDVAVSARTFR</sequence>
<gene>
    <name evidence="1" type="ORF">Acy02nite_90340</name>
</gene>
<name>A0A919MB29_9ACTN</name>
<evidence type="ECO:0000313" key="1">
    <source>
        <dbReference type="EMBL" id="GID71153.1"/>
    </source>
</evidence>